<dbReference type="InterPro" id="IPR036388">
    <property type="entry name" value="WH-like_DNA-bd_sf"/>
</dbReference>
<name>A0A0V8JMF1_9BACI</name>
<keyword evidence="3" id="KW-0804">Transcription</keyword>
<dbReference type="Pfam" id="PF07702">
    <property type="entry name" value="UTRA"/>
    <property type="match status" value="1"/>
</dbReference>
<dbReference type="FunFam" id="1.10.10.10:FF:000079">
    <property type="entry name" value="GntR family transcriptional regulator"/>
    <property type="match status" value="1"/>
</dbReference>
<dbReference type="PANTHER" id="PTHR44846:SF1">
    <property type="entry name" value="MANNOSYL-D-GLYCERATE TRANSPORT_METABOLISM SYSTEM REPRESSOR MNGR-RELATED"/>
    <property type="match status" value="1"/>
</dbReference>
<dbReference type="CDD" id="cd07377">
    <property type="entry name" value="WHTH_GntR"/>
    <property type="match status" value="1"/>
</dbReference>
<dbReference type="GO" id="GO:0003677">
    <property type="term" value="F:DNA binding"/>
    <property type="evidence" value="ECO:0007669"/>
    <property type="project" value="UniProtKB-KW"/>
</dbReference>
<dbReference type="SUPFAM" id="SSF46785">
    <property type="entry name" value="Winged helix' DNA-binding domain"/>
    <property type="match status" value="1"/>
</dbReference>
<keyword evidence="2" id="KW-0238">DNA-binding</keyword>
<dbReference type="RefSeq" id="WP_062686704.1">
    <property type="nucleotide sequence ID" value="NZ_KQ758642.1"/>
</dbReference>
<keyword evidence="6" id="KW-1185">Reference proteome</keyword>
<dbReference type="SUPFAM" id="SSF64288">
    <property type="entry name" value="Chorismate lyase-like"/>
    <property type="match status" value="1"/>
</dbReference>
<dbReference type="SMART" id="SM00345">
    <property type="entry name" value="HTH_GNTR"/>
    <property type="match status" value="1"/>
</dbReference>
<dbReference type="InterPro" id="IPR028978">
    <property type="entry name" value="Chorismate_lyase_/UTRA_dom_sf"/>
</dbReference>
<gene>
    <name evidence="5" type="ORF">AS180_08720</name>
</gene>
<dbReference type="InterPro" id="IPR036390">
    <property type="entry name" value="WH_DNA-bd_sf"/>
</dbReference>
<feature type="domain" description="HTH gntR-type" evidence="4">
    <location>
        <begin position="8"/>
        <end position="76"/>
    </location>
</feature>
<organism evidence="5 6">
    <name type="scientific">Priestia veravalensis</name>
    <dbReference type="NCBI Taxonomy" id="1414648"/>
    <lineage>
        <taxon>Bacteria</taxon>
        <taxon>Bacillati</taxon>
        <taxon>Bacillota</taxon>
        <taxon>Bacilli</taxon>
        <taxon>Bacillales</taxon>
        <taxon>Bacillaceae</taxon>
        <taxon>Priestia</taxon>
    </lineage>
</organism>
<dbReference type="InterPro" id="IPR011663">
    <property type="entry name" value="UTRA"/>
</dbReference>
<reference evidence="5 6" key="1">
    <citation type="submission" date="2015-11" db="EMBL/GenBank/DDBJ databases">
        <title>Bacillus caseinolyticus sp nov.</title>
        <authorList>
            <person name="Dastager S.G."/>
            <person name="Mawlankar R."/>
        </authorList>
    </citation>
    <scope>NUCLEOTIDE SEQUENCE [LARGE SCALE GENOMIC DNA]</scope>
    <source>
        <strain evidence="5 6">SGD-V-76</strain>
    </source>
</reference>
<evidence type="ECO:0000259" key="4">
    <source>
        <dbReference type="PROSITE" id="PS50949"/>
    </source>
</evidence>
<dbReference type="Gene3D" id="3.40.1410.10">
    <property type="entry name" value="Chorismate lyase-like"/>
    <property type="match status" value="1"/>
</dbReference>
<evidence type="ECO:0000313" key="6">
    <source>
        <dbReference type="Proteomes" id="UP000053681"/>
    </source>
</evidence>
<keyword evidence="1" id="KW-0805">Transcription regulation</keyword>
<dbReference type="AlphaFoldDB" id="A0A0V8JMF1"/>
<dbReference type="GeneID" id="93682605"/>
<dbReference type="Proteomes" id="UP000053681">
    <property type="component" value="Unassembled WGS sequence"/>
</dbReference>
<dbReference type="GO" id="GO:0045892">
    <property type="term" value="P:negative regulation of DNA-templated transcription"/>
    <property type="evidence" value="ECO:0007669"/>
    <property type="project" value="TreeGrafter"/>
</dbReference>
<dbReference type="PROSITE" id="PS50949">
    <property type="entry name" value="HTH_GNTR"/>
    <property type="match status" value="1"/>
</dbReference>
<evidence type="ECO:0000256" key="3">
    <source>
        <dbReference type="ARBA" id="ARBA00023163"/>
    </source>
</evidence>
<dbReference type="PANTHER" id="PTHR44846">
    <property type="entry name" value="MANNOSYL-D-GLYCERATE TRANSPORT/METABOLISM SYSTEM REPRESSOR MNGR-RELATED"/>
    <property type="match status" value="1"/>
</dbReference>
<dbReference type="PRINTS" id="PR00035">
    <property type="entry name" value="HTHGNTR"/>
</dbReference>
<evidence type="ECO:0000256" key="2">
    <source>
        <dbReference type="ARBA" id="ARBA00023125"/>
    </source>
</evidence>
<dbReference type="SMART" id="SM00866">
    <property type="entry name" value="UTRA"/>
    <property type="match status" value="1"/>
</dbReference>
<dbReference type="GO" id="GO:0003700">
    <property type="term" value="F:DNA-binding transcription factor activity"/>
    <property type="evidence" value="ECO:0007669"/>
    <property type="project" value="InterPro"/>
</dbReference>
<dbReference type="Gene3D" id="1.10.10.10">
    <property type="entry name" value="Winged helix-like DNA-binding domain superfamily/Winged helix DNA-binding domain"/>
    <property type="match status" value="1"/>
</dbReference>
<dbReference type="EMBL" id="LNQP01000026">
    <property type="protein sequence ID" value="KSU88226.1"/>
    <property type="molecule type" value="Genomic_DNA"/>
</dbReference>
<comment type="caution">
    <text evidence="5">The sequence shown here is derived from an EMBL/GenBank/DDBJ whole genome shotgun (WGS) entry which is preliminary data.</text>
</comment>
<dbReference type="InterPro" id="IPR050679">
    <property type="entry name" value="Bact_HTH_transcr_reg"/>
</dbReference>
<dbReference type="InterPro" id="IPR000524">
    <property type="entry name" value="Tscrpt_reg_HTH_GntR"/>
</dbReference>
<accession>A0A0V8JMF1</accession>
<sequence length="247" mass="27880">MIDKSSSTPLYYQIKEMIKEKIMSTEWQAGSAIPSENTLSKLLSVSRLTVRQGIQELVDEGYLTRKRGVGTFVLENKIEQKLVAATSFTSLMHQKGKVPTSTILSIDEITASRSVKHNLALKDDSKVLSIKRIRYGDDVPVALETVFLPLEYRDYVLDNNITHSLHGFIEKNFNVKIGDAKQTVEATLANEQEANYLNLEMNAPLLLIKTVTYLTNNKPFEYVISVYAGERFKISSQIGELRTNQVM</sequence>
<proteinExistence type="predicted"/>
<dbReference type="Pfam" id="PF00392">
    <property type="entry name" value="GntR"/>
    <property type="match status" value="1"/>
</dbReference>
<protein>
    <recommendedName>
        <fullName evidence="4">HTH gntR-type domain-containing protein</fullName>
    </recommendedName>
</protein>
<evidence type="ECO:0000313" key="5">
    <source>
        <dbReference type="EMBL" id="KSU88226.1"/>
    </source>
</evidence>
<evidence type="ECO:0000256" key="1">
    <source>
        <dbReference type="ARBA" id="ARBA00023015"/>
    </source>
</evidence>